<dbReference type="InterPro" id="IPR051673">
    <property type="entry name" value="SSDNA_exonuclease_RecJ"/>
</dbReference>
<dbReference type="GeneID" id="34220557"/>
<evidence type="ECO:0000256" key="3">
    <source>
        <dbReference type="ARBA" id="ARBA00022722"/>
    </source>
</evidence>
<keyword evidence="3" id="KW-0540">Nuclease</keyword>
<dbReference type="GO" id="GO:0008409">
    <property type="term" value="F:5'-3' exonuclease activity"/>
    <property type="evidence" value="ECO:0007669"/>
    <property type="project" value="InterPro"/>
</dbReference>
<dbReference type="EMBL" id="CP008876">
    <property type="protein sequence ID" value="AIF66900.1"/>
    <property type="molecule type" value="Genomic_DNA"/>
</dbReference>
<gene>
    <name evidence="12" type="ORF">GZ22_09775</name>
</gene>
<keyword evidence="12" id="KW-0238">DNA-binding</keyword>
<evidence type="ECO:0000256" key="2">
    <source>
        <dbReference type="ARBA" id="ARBA00019841"/>
    </source>
</evidence>
<dbReference type="Gene3D" id="3.90.1640.30">
    <property type="match status" value="1"/>
</dbReference>
<feature type="domain" description="DHHA1" evidence="9">
    <location>
        <begin position="343"/>
        <end position="437"/>
    </location>
</feature>
<dbReference type="Pfam" id="PF17768">
    <property type="entry name" value="RecJ_OB"/>
    <property type="match status" value="1"/>
</dbReference>
<dbReference type="Gene3D" id="3.10.310.30">
    <property type="match status" value="1"/>
</dbReference>
<accession>A0A075LJI4</accession>
<dbReference type="InterPro" id="IPR003156">
    <property type="entry name" value="DHHA1_dom"/>
</dbReference>
<dbReference type="KEGG" id="tap:GZ22_09775"/>
<evidence type="ECO:0000256" key="7">
    <source>
        <dbReference type="SAM" id="MobiDB-lite"/>
    </source>
</evidence>
<evidence type="ECO:0000259" key="9">
    <source>
        <dbReference type="Pfam" id="PF02272"/>
    </source>
</evidence>
<dbReference type="Pfam" id="PF02272">
    <property type="entry name" value="DHHA1"/>
    <property type="match status" value="1"/>
</dbReference>
<comment type="similarity">
    <text evidence="1">Belongs to the RecJ family.</text>
</comment>
<keyword evidence="5" id="KW-0269">Exonuclease</keyword>
<evidence type="ECO:0000256" key="4">
    <source>
        <dbReference type="ARBA" id="ARBA00022801"/>
    </source>
</evidence>
<feature type="region of interest" description="Disordered" evidence="7">
    <location>
        <begin position="1"/>
        <end position="22"/>
    </location>
</feature>
<dbReference type="OrthoDB" id="9809852at2"/>
<name>A0A075LJI4_9BACI</name>
<feature type="domain" description="RecJ OB" evidence="11">
    <location>
        <begin position="451"/>
        <end position="556"/>
    </location>
</feature>
<dbReference type="GO" id="GO:0006310">
    <property type="term" value="P:DNA recombination"/>
    <property type="evidence" value="ECO:0007669"/>
    <property type="project" value="InterPro"/>
</dbReference>
<dbReference type="Pfam" id="PF01368">
    <property type="entry name" value="DHH"/>
    <property type="match status" value="1"/>
</dbReference>
<evidence type="ECO:0000259" key="10">
    <source>
        <dbReference type="Pfam" id="PF10141"/>
    </source>
</evidence>
<feature type="domain" description="DDH" evidence="8">
    <location>
        <begin position="80"/>
        <end position="223"/>
    </location>
</feature>
<protein>
    <recommendedName>
        <fullName evidence="2">Single-stranded-DNA-specific exonuclease RecJ</fullName>
    </recommendedName>
</protein>
<keyword evidence="4" id="KW-0378">Hydrolase</keyword>
<feature type="compositionally biased region" description="Basic and acidic residues" evidence="7">
    <location>
        <begin position="1"/>
        <end position="12"/>
    </location>
</feature>
<evidence type="ECO:0000313" key="13">
    <source>
        <dbReference type="Proteomes" id="UP000027980"/>
    </source>
</evidence>
<dbReference type="GO" id="GO:0006281">
    <property type="term" value="P:DNA repair"/>
    <property type="evidence" value="ECO:0007669"/>
    <property type="project" value="InterPro"/>
</dbReference>
<evidence type="ECO:0000313" key="12">
    <source>
        <dbReference type="EMBL" id="AIF66900.1"/>
    </source>
</evidence>
<dbReference type="PANTHER" id="PTHR30255:SF2">
    <property type="entry name" value="SINGLE-STRANDED-DNA-SPECIFIC EXONUCLEASE RECJ"/>
    <property type="match status" value="1"/>
</dbReference>
<proteinExistence type="inferred from homology"/>
<dbReference type="InterPro" id="IPR004610">
    <property type="entry name" value="RecJ"/>
</dbReference>
<dbReference type="PANTHER" id="PTHR30255">
    <property type="entry name" value="SINGLE-STRANDED-DNA-SPECIFIC EXONUCLEASE RECJ"/>
    <property type="match status" value="1"/>
</dbReference>
<organism evidence="12 13">
    <name type="scientific">Terribacillus saccharophilus</name>
    <dbReference type="NCBI Taxonomy" id="361277"/>
    <lineage>
        <taxon>Bacteria</taxon>
        <taxon>Bacillati</taxon>
        <taxon>Bacillota</taxon>
        <taxon>Bacilli</taxon>
        <taxon>Bacillales</taxon>
        <taxon>Bacillaceae</taxon>
        <taxon>Terribacillus</taxon>
    </lineage>
</organism>
<dbReference type="AlphaFoldDB" id="A0A075LJI4"/>
<dbReference type="NCBIfam" id="TIGR00644">
    <property type="entry name" value="recJ"/>
    <property type="match status" value="1"/>
</dbReference>
<evidence type="ECO:0000259" key="8">
    <source>
        <dbReference type="Pfam" id="PF01368"/>
    </source>
</evidence>
<feature type="domain" description="Single-stranded-DNA-specific exonuclease RecJ C-terminal" evidence="10">
    <location>
        <begin position="563"/>
        <end position="763"/>
    </location>
</feature>
<dbReference type="InterPro" id="IPR038763">
    <property type="entry name" value="DHH_sf"/>
</dbReference>
<reference evidence="12 13" key="1">
    <citation type="submission" date="2014-07" db="EMBL/GenBank/DDBJ databases">
        <title>Complete genome sequence of a moderately halophilic bacterium Terribacillus aidingensis MP602, isolated from Cryptomeria fortunei in Tianmu mountain in China.</title>
        <authorList>
            <person name="Wang Y."/>
            <person name="Lu P."/>
            <person name="Zhang L."/>
        </authorList>
    </citation>
    <scope>NUCLEOTIDE SEQUENCE [LARGE SCALE GENOMIC DNA]</scope>
    <source>
        <strain evidence="12 13">MP602</strain>
    </source>
</reference>
<keyword evidence="6" id="KW-0175">Coiled coil</keyword>
<dbReference type="InterPro" id="IPR018779">
    <property type="entry name" value="RecJ_C"/>
</dbReference>
<dbReference type="GO" id="GO:0003677">
    <property type="term" value="F:DNA binding"/>
    <property type="evidence" value="ECO:0007669"/>
    <property type="project" value="UniProtKB-KW"/>
</dbReference>
<sequence>MLESRMRWKDNSSRPSAQEPMGLGVSPLVEQLLVQRGITSEEAAKRFLHPSLEDLHSPELISDIDVAAERIHAAVEQGEKILVFGDYDADGVSSTVVLLEALRELGADCDYYIPNRFTEGYGPNEAAFRAAKDNGYQLIVTVDTGIAANHEAEVAKQIGIDLIITDHHEVQEAVPDAVAVVHPKCSPDYPFHELAGVGVAFKLAHYLLGYFPKQLLDLVVIGTIADLVPLVDENRVLAAEGLKAIASSTRPGIRALRDSCGLDGVVTEEDIGFKIGPRINAVGRLQDADLAVELMLAASYEEAAEMAEEIQSLNTERQNIVAKIAKEAEAMVREQSAEDSSHVIIVAKEGWNEGVLGIVASKLVRTFDRPAIVLAIHPEKGTAKGSARSIDAFDLFHHCMQVRDHFVAFGGHSQAAGMTLELEQVERLRKALNQMAAESLSAKDFKQTLAIDLSVAVDDVSIDLIKDMAQLAPFGMQNPKPLVKLTSQMREVKLIGANKNHLKFVFAEDNVQLDGVCFGQGELFPFLTPADDLEVVGELSINEWNGRQKPQILIEDVAIRSWQLFDHRGSKQLQKVVHIKDEEETAVVRFRPNTDLSWLSDQIRVLDFETEGLANAAGNIKAVILADLPRRIKDITYALQHIQPDLIYTCYDVKENAYLQGFPDRDQFKIFYAIVLKQKTIDYRQLEDYLKNSRGWSPERTKFISDVFFELEFVKLDKDQISINQNPSKRDLADSKVYQGLKEAIEVEKILYYSGYKELRAWLERVLERGEVIEEEAVNGL</sequence>
<dbReference type="RefSeq" id="WP_038561599.1">
    <property type="nucleotide sequence ID" value="NZ_CP008876.1"/>
</dbReference>
<dbReference type="HOGENOM" id="CLU_009736_4_1_9"/>
<evidence type="ECO:0000256" key="6">
    <source>
        <dbReference type="SAM" id="Coils"/>
    </source>
</evidence>
<feature type="coiled-coil region" evidence="6">
    <location>
        <begin position="296"/>
        <end position="323"/>
    </location>
</feature>
<dbReference type="InterPro" id="IPR001667">
    <property type="entry name" value="DDH_dom"/>
</dbReference>
<dbReference type="SUPFAM" id="SSF64182">
    <property type="entry name" value="DHH phosphoesterases"/>
    <property type="match status" value="1"/>
</dbReference>
<dbReference type="Proteomes" id="UP000027980">
    <property type="component" value="Chromosome"/>
</dbReference>
<dbReference type="InterPro" id="IPR041122">
    <property type="entry name" value="RecJ_OB"/>
</dbReference>
<dbReference type="Pfam" id="PF10141">
    <property type="entry name" value="ssDNA-exonuc_C"/>
    <property type="match status" value="1"/>
</dbReference>
<evidence type="ECO:0000256" key="5">
    <source>
        <dbReference type="ARBA" id="ARBA00022839"/>
    </source>
</evidence>
<evidence type="ECO:0000256" key="1">
    <source>
        <dbReference type="ARBA" id="ARBA00005915"/>
    </source>
</evidence>
<evidence type="ECO:0000259" key="11">
    <source>
        <dbReference type="Pfam" id="PF17768"/>
    </source>
</evidence>